<dbReference type="Pfam" id="PF18962">
    <property type="entry name" value="Por_Secre_tail"/>
    <property type="match status" value="1"/>
</dbReference>
<dbReference type="AlphaFoldDB" id="A0A5C7FEH1"/>
<feature type="signal peptide" evidence="1">
    <location>
        <begin position="1"/>
        <end position="21"/>
    </location>
</feature>
<dbReference type="PROSITE" id="PS00018">
    <property type="entry name" value="EF_HAND_1"/>
    <property type="match status" value="1"/>
</dbReference>
<protein>
    <submittedName>
        <fullName evidence="3">T9SS type A sorting domain-containing protein</fullName>
    </submittedName>
</protein>
<reference evidence="3 4" key="1">
    <citation type="submission" date="2019-08" db="EMBL/GenBank/DDBJ databases">
        <title>Lewinella sp. strain SSH13 Genome sequencing and assembly.</title>
        <authorList>
            <person name="Kim I."/>
        </authorList>
    </citation>
    <scope>NUCLEOTIDE SEQUENCE [LARGE SCALE GENOMIC DNA]</scope>
    <source>
        <strain evidence="3 4">SSH13</strain>
    </source>
</reference>
<dbReference type="RefSeq" id="WP_147932610.1">
    <property type="nucleotide sequence ID" value="NZ_VOXD01000044.1"/>
</dbReference>
<dbReference type="SUPFAM" id="SSF49384">
    <property type="entry name" value="Carbohydrate-binding domain"/>
    <property type="match status" value="1"/>
</dbReference>
<dbReference type="InterPro" id="IPR008965">
    <property type="entry name" value="CBM2/CBM3_carb-bd_dom_sf"/>
</dbReference>
<evidence type="ECO:0000256" key="1">
    <source>
        <dbReference type="SAM" id="SignalP"/>
    </source>
</evidence>
<gene>
    <name evidence="3" type="ORF">FUA23_20290</name>
</gene>
<feature type="domain" description="Secretion system C-terminal sorting" evidence="2">
    <location>
        <begin position="427"/>
        <end position="495"/>
    </location>
</feature>
<sequence length="497" mass="52817">MNNFFTLAFAALLCASNGLFAQSVVILSIPDVVAPEGTTEVCVPVVADTFPNIVTVQFSLEWDTTQLLFTELRLGDNPFSFDGMYSSMPVSNNIAISHIPADSRGITLDPGTVLFEACFNTTQMEGSSTITFDGFLPSEFAQDDGTFTAVPNTLNAGSISYGSDAAVSVLPGDTNDDQQVDHRDIINIGHIFNTSGPSRTSVSTAFAAQVATPWAGSFSSGLNYAEADASGNGTIDFEDLAVVRVNYGMTLNSAFNIAPDVSNEAGPVLSIESEEVLNAGEETTVTINLGEGSNPDAVGYALAFALEFDPSLVDLNSIRVDFDGSFLGDDLLNISQVNSRADGRLEIAASRKDQLNTTTPGGKVCTISFIPLNPGGSETSSLELDIIPNAFVRANQSEAAINGSSLDVEVQGSSAIREPSWAAELSIFPNPYTSGPLSIRGELPAFDAVKVLDQSGRLVKEWKGNFRQIDLENLPNATYLLQVEIAGEMVNRKVIKQ</sequence>
<keyword evidence="4" id="KW-1185">Reference proteome</keyword>
<dbReference type="OrthoDB" id="1488934at2"/>
<evidence type="ECO:0000259" key="2">
    <source>
        <dbReference type="Pfam" id="PF18962"/>
    </source>
</evidence>
<organism evidence="3 4">
    <name type="scientific">Neolewinella aurantiaca</name>
    <dbReference type="NCBI Taxonomy" id="2602767"/>
    <lineage>
        <taxon>Bacteria</taxon>
        <taxon>Pseudomonadati</taxon>
        <taxon>Bacteroidota</taxon>
        <taxon>Saprospiria</taxon>
        <taxon>Saprospirales</taxon>
        <taxon>Lewinellaceae</taxon>
        <taxon>Neolewinella</taxon>
    </lineage>
</organism>
<evidence type="ECO:0000313" key="3">
    <source>
        <dbReference type="EMBL" id="TXF85697.1"/>
    </source>
</evidence>
<dbReference type="Gene3D" id="2.60.40.680">
    <property type="match status" value="2"/>
</dbReference>
<proteinExistence type="predicted"/>
<name>A0A5C7FEH1_9BACT</name>
<dbReference type="InterPro" id="IPR026444">
    <property type="entry name" value="Secre_tail"/>
</dbReference>
<keyword evidence="1" id="KW-0732">Signal</keyword>
<accession>A0A5C7FEH1</accession>
<dbReference type="InterPro" id="IPR018247">
    <property type="entry name" value="EF_Hand_1_Ca_BS"/>
</dbReference>
<dbReference type="EMBL" id="VOXD01000044">
    <property type="protein sequence ID" value="TXF85697.1"/>
    <property type="molecule type" value="Genomic_DNA"/>
</dbReference>
<dbReference type="GO" id="GO:0030246">
    <property type="term" value="F:carbohydrate binding"/>
    <property type="evidence" value="ECO:0007669"/>
    <property type="project" value="InterPro"/>
</dbReference>
<feature type="chain" id="PRO_5023098879" evidence="1">
    <location>
        <begin position="22"/>
        <end position="497"/>
    </location>
</feature>
<dbReference type="Proteomes" id="UP000321907">
    <property type="component" value="Unassembled WGS sequence"/>
</dbReference>
<dbReference type="NCBIfam" id="TIGR04183">
    <property type="entry name" value="Por_Secre_tail"/>
    <property type="match status" value="1"/>
</dbReference>
<comment type="caution">
    <text evidence="3">The sequence shown here is derived from an EMBL/GenBank/DDBJ whole genome shotgun (WGS) entry which is preliminary data.</text>
</comment>
<evidence type="ECO:0000313" key="4">
    <source>
        <dbReference type="Proteomes" id="UP000321907"/>
    </source>
</evidence>